<comment type="caution">
    <text evidence="2">The sequence shown here is derived from an EMBL/GenBank/DDBJ whole genome shotgun (WGS) entry which is preliminary data.</text>
</comment>
<dbReference type="OrthoDB" id="3001436at2759"/>
<proteinExistence type="predicted"/>
<dbReference type="AlphaFoldDB" id="A0A8H5MFV0"/>
<feature type="region of interest" description="Disordered" evidence="1">
    <location>
        <begin position="257"/>
        <end position="280"/>
    </location>
</feature>
<feature type="compositionally biased region" description="Low complexity" evidence="1">
    <location>
        <begin position="257"/>
        <end position="279"/>
    </location>
</feature>
<feature type="compositionally biased region" description="Polar residues" evidence="1">
    <location>
        <begin position="292"/>
        <end position="303"/>
    </location>
</feature>
<dbReference type="EMBL" id="JAACJN010000005">
    <property type="protein sequence ID" value="KAF5392437.1"/>
    <property type="molecule type" value="Genomic_DNA"/>
</dbReference>
<feature type="region of interest" description="Disordered" evidence="1">
    <location>
        <begin position="292"/>
        <end position="363"/>
    </location>
</feature>
<feature type="compositionally biased region" description="Polar residues" evidence="1">
    <location>
        <begin position="748"/>
        <end position="768"/>
    </location>
</feature>
<feature type="compositionally biased region" description="Polar residues" evidence="1">
    <location>
        <begin position="123"/>
        <end position="132"/>
    </location>
</feature>
<feature type="compositionally biased region" description="Low complexity" evidence="1">
    <location>
        <begin position="689"/>
        <end position="727"/>
    </location>
</feature>
<feature type="compositionally biased region" description="Polar residues" evidence="1">
    <location>
        <begin position="163"/>
        <end position="195"/>
    </location>
</feature>
<feature type="compositionally biased region" description="Polar residues" evidence="1">
    <location>
        <begin position="485"/>
        <end position="497"/>
    </location>
</feature>
<feature type="compositionally biased region" description="Low complexity" evidence="1">
    <location>
        <begin position="782"/>
        <end position="803"/>
    </location>
</feature>
<feature type="compositionally biased region" description="Low complexity" evidence="1">
    <location>
        <begin position="647"/>
        <end position="664"/>
    </location>
</feature>
<gene>
    <name evidence="2" type="ORF">D9757_002149</name>
</gene>
<reference evidence="2 3" key="1">
    <citation type="journal article" date="2020" name="ISME J.">
        <title>Uncovering the hidden diversity of litter-decomposition mechanisms in mushroom-forming fungi.</title>
        <authorList>
            <person name="Floudas D."/>
            <person name="Bentzer J."/>
            <person name="Ahren D."/>
            <person name="Johansson T."/>
            <person name="Persson P."/>
            <person name="Tunlid A."/>
        </authorList>
    </citation>
    <scope>NUCLEOTIDE SEQUENCE [LARGE SCALE GENOMIC DNA]</scope>
    <source>
        <strain evidence="2 3">CBS 406.79</strain>
    </source>
</reference>
<name>A0A8H5MFV0_9AGAR</name>
<evidence type="ECO:0000313" key="2">
    <source>
        <dbReference type="EMBL" id="KAF5392437.1"/>
    </source>
</evidence>
<feature type="compositionally biased region" description="Low complexity" evidence="1">
    <location>
        <begin position="63"/>
        <end position="79"/>
    </location>
</feature>
<feature type="compositionally biased region" description="Basic residues" evidence="1">
    <location>
        <begin position="51"/>
        <end position="62"/>
    </location>
</feature>
<accession>A0A8H5MFV0</accession>
<protein>
    <submittedName>
        <fullName evidence="2">Uncharacterized protein</fullName>
    </submittedName>
</protein>
<feature type="region of interest" description="Disordered" evidence="1">
    <location>
        <begin position="33"/>
        <end position="195"/>
    </location>
</feature>
<keyword evidence="3" id="KW-1185">Reference proteome</keyword>
<feature type="region of interest" description="Disordered" evidence="1">
    <location>
        <begin position="383"/>
        <end position="509"/>
    </location>
</feature>
<feature type="compositionally biased region" description="Low complexity" evidence="1">
    <location>
        <begin position="146"/>
        <end position="156"/>
    </location>
</feature>
<evidence type="ECO:0000313" key="3">
    <source>
        <dbReference type="Proteomes" id="UP000518752"/>
    </source>
</evidence>
<evidence type="ECO:0000256" key="1">
    <source>
        <dbReference type="SAM" id="MobiDB-lite"/>
    </source>
</evidence>
<dbReference type="Proteomes" id="UP000518752">
    <property type="component" value="Unassembled WGS sequence"/>
</dbReference>
<sequence>MESIYQQSNYSLTSITSDELRWLDADALFLQDSPPSPTHFATSRSSPRPRTTSRAKRPHYQRSTKSSSAKSISRLSGSSNRRHSRSNYVILPNSSPPTSPISSPRLTASTSLPIKTPPRLTKRTASYSSTHGGSPGSEWIYRRPKSPSTSSPPRTSAIKYTRRNASASDSNCTPSPASTAENSRSVTPTSTTYRSGLANNYFPNVSTSYLNASSSSLPAHIVNSRDAGGNNGSGSSIGSIGSIGVLVPSSFGFDSSVSSLSRQPSSATSSSSSGPSKASLANEKSSTFWTSILPSRSDSTGSGSRIGRLTLGKSKAKERSPRPQPSSPLAVHTSATIPSIWSGANVEGANGTSPKRRKARGSLKELGISRIPVSSRIVENISLSSTSLPPPPPIYNAPVKRRPSHTRSESLSSTTSSSTSSALFTNSASSLSSSSPPLTPVSPTFPGIASNNKSKKKFEPHHRVIVEVVEDDDASQMDIQRRKSPSPTKSILASSRGETPPGSSSTSLLGLPGIIELKKNQRKDSVSTTISSNKSVKFAEQPIVHYASAIYESWDGTTGAGPFDYNMGRDIGAMDVDEDGRISEETAQPHIFDFRSHPYASSDLYLPAGGGEDNDADLAAAEASDTVSAHLDDFNSRLVHARVLRTSAAQESTQTKSQTQTPETVYQSHREENCITPTPPIVADRGRVRTSSSGSTGTSTLRSFASLKRKSSSASSTTSSVSKRVPSASPSRSITPRPLISGPYALGSLQTHPGLSPHGSTAGCNADSSMGMRSAGLRSAPSLESFKSGKSGKSGKSMRSLKSLPERSLRGMKEMRDWFRGRVTVNAI</sequence>
<feature type="region of interest" description="Disordered" evidence="1">
    <location>
        <begin position="647"/>
        <end position="806"/>
    </location>
</feature>
<feature type="compositionally biased region" description="Low complexity" evidence="1">
    <location>
        <begin position="409"/>
        <end position="444"/>
    </location>
</feature>
<feature type="compositionally biased region" description="Low complexity" evidence="1">
    <location>
        <begin position="499"/>
        <end position="509"/>
    </location>
</feature>
<organism evidence="2 3">
    <name type="scientific">Collybiopsis confluens</name>
    <dbReference type="NCBI Taxonomy" id="2823264"/>
    <lineage>
        <taxon>Eukaryota</taxon>
        <taxon>Fungi</taxon>
        <taxon>Dikarya</taxon>
        <taxon>Basidiomycota</taxon>
        <taxon>Agaricomycotina</taxon>
        <taxon>Agaricomycetes</taxon>
        <taxon>Agaricomycetidae</taxon>
        <taxon>Agaricales</taxon>
        <taxon>Marasmiineae</taxon>
        <taxon>Omphalotaceae</taxon>
        <taxon>Collybiopsis</taxon>
    </lineage>
</organism>